<gene>
    <name evidence="1" type="ORF">BpHYR1_012242</name>
</gene>
<keyword evidence="2" id="KW-1185">Reference proteome</keyword>
<dbReference type="EMBL" id="REGN01001817">
    <property type="protein sequence ID" value="RNA32312.1"/>
    <property type="molecule type" value="Genomic_DNA"/>
</dbReference>
<dbReference type="OrthoDB" id="10386732at2759"/>
<sequence length="188" mass="22933">MIEYRDEEVQTDYLSDAPDLTDFIVPQLSQKPELDHDIFLAMIPRWKFDVGRHYEKLTNYLYKWNEFFELCRFKLFTFFDFIHNELFYQIIKIHNELVNEGYKSGILPILIELSHRKTHFLIPYVYITNQLPKEFKQINYLFFGFTDKYPEMISKTKEEIKQTKPPIKPIKEIFSEYDIQIDPTYDLF</sequence>
<reference evidence="1 2" key="1">
    <citation type="journal article" date="2018" name="Sci. Rep.">
        <title>Genomic signatures of local adaptation to the degree of environmental predictability in rotifers.</title>
        <authorList>
            <person name="Franch-Gras L."/>
            <person name="Hahn C."/>
            <person name="Garcia-Roger E.M."/>
            <person name="Carmona M.J."/>
            <person name="Serra M."/>
            <person name="Gomez A."/>
        </authorList>
    </citation>
    <scope>NUCLEOTIDE SEQUENCE [LARGE SCALE GENOMIC DNA]</scope>
    <source>
        <strain evidence="1">HYR1</strain>
    </source>
</reference>
<dbReference type="Proteomes" id="UP000276133">
    <property type="component" value="Unassembled WGS sequence"/>
</dbReference>
<proteinExistence type="predicted"/>
<dbReference type="AlphaFoldDB" id="A0A3M7S963"/>
<protein>
    <submittedName>
        <fullName evidence="1">Uncharacterized protein</fullName>
    </submittedName>
</protein>
<evidence type="ECO:0000313" key="2">
    <source>
        <dbReference type="Proteomes" id="UP000276133"/>
    </source>
</evidence>
<comment type="caution">
    <text evidence="1">The sequence shown here is derived from an EMBL/GenBank/DDBJ whole genome shotgun (WGS) entry which is preliminary data.</text>
</comment>
<name>A0A3M7S963_BRAPC</name>
<evidence type="ECO:0000313" key="1">
    <source>
        <dbReference type="EMBL" id="RNA32312.1"/>
    </source>
</evidence>
<organism evidence="1 2">
    <name type="scientific">Brachionus plicatilis</name>
    <name type="common">Marine rotifer</name>
    <name type="synonym">Brachionus muelleri</name>
    <dbReference type="NCBI Taxonomy" id="10195"/>
    <lineage>
        <taxon>Eukaryota</taxon>
        <taxon>Metazoa</taxon>
        <taxon>Spiralia</taxon>
        <taxon>Gnathifera</taxon>
        <taxon>Rotifera</taxon>
        <taxon>Eurotatoria</taxon>
        <taxon>Monogononta</taxon>
        <taxon>Pseudotrocha</taxon>
        <taxon>Ploima</taxon>
        <taxon>Brachionidae</taxon>
        <taxon>Brachionus</taxon>
    </lineage>
</organism>
<accession>A0A3M7S963</accession>